<reference evidence="1 2" key="1">
    <citation type="submission" date="2018-10" db="EMBL/GenBank/DDBJ databases">
        <title>Draft genome sequence of Bacillus salarius IM0101, isolated from a hypersaline soil in Inner Mongolia, China.</title>
        <authorList>
            <person name="Yamprayoonswat W."/>
            <person name="Boonvisut S."/>
            <person name="Jumpathong W."/>
            <person name="Sittihan S."/>
            <person name="Ruangsuj P."/>
            <person name="Wanthongcharoen S."/>
            <person name="Thongpramul N."/>
            <person name="Pimmason S."/>
            <person name="Yu B."/>
            <person name="Yasawong M."/>
        </authorList>
    </citation>
    <scope>NUCLEOTIDE SEQUENCE [LARGE SCALE GENOMIC DNA]</scope>
    <source>
        <strain evidence="1 2">IM0101</strain>
    </source>
</reference>
<dbReference type="RefSeq" id="WP_125556523.1">
    <property type="nucleotide sequence ID" value="NZ_RBVX01000013.1"/>
</dbReference>
<dbReference type="AlphaFoldDB" id="A0A3R9P6Z2"/>
<dbReference type="OrthoDB" id="2364593at2"/>
<accession>A0A3R9P6Z2</accession>
<dbReference type="SUPFAM" id="SSF116965">
    <property type="entry name" value="Hypothetical protein MPN330"/>
    <property type="match status" value="1"/>
</dbReference>
<dbReference type="Proteomes" id="UP000275076">
    <property type="component" value="Unassembled WGS sequence"/>
</dbReference>
<gene>
    <name evidence="1" type="ORF">D7Z54_14215</name>
</gene>
<sequence length="338" mass="38436">MSEEDELGNIVPFPGSANKLSKEGLEELKNGDKEKAVTLFSEALAHDADHEEASYGLLLAYAETGRLKQGSQWAEKMMEKAAGNYFEVLQVYVSLLAQLGEYEKVVLTLEAVQAEERFPAKMAEQLFELLELSRNMAQAEEDPPSEPGVREPRHDINWKKELKYGGSEHKLAILGEMRQQPPEHVLPIIEELLSDEECTPLMQTLLLLLLKDWNIDRNIWIEKINRKGEFSPASLSAIEESMTYIKVSQLLEDSLAHDDPVLLKNTLHLLKEILLFYYPFPPSVQLESLAAVLHAEASEQSGMEVDVLFFCSKYDILEKNFCETKDEYDKLKTKLSEM</sequence>
<protein>
    <submittedName>
        <fullName evidence="1">Tetratricopeptide repeat protein</fullName>
    </submittedName>
</protein>
<comment type="caution">
    <text evidence="1">The sequence shown here is derived from an EMBL/GenBank/DDBJ whole genome shotgun (WGS) entry which is preliminary data.</text>
</comment>
<dbReference type="EMBL" id="RBVX01000013">
    <property type="protein sequence ID" value="RSL32603.1"/>
    <property type="molecule type" value="Genomic_DNA"/>
</dbReference>
<proteinExistence type="predicted"/>
<dbReference type="SUPFAM" id="SSF48452">
    <property type="entry name" value="TPR-like"/>
    <property type="match status" value="1"/>
</dbReference>
<evidence type="ECO:0000313" key="2">
    <source>
        <dbReference type="Proteomes" id="UP000275076"/>
    </source>
</evidence>
<dbReference type="InterPro" id="IPR011990">
    <property type="entry name" value="TPR-like_helical_dom_sf"/>
</dbReference>
<dbReference type="Gene3D" id="1.25.40.10">
    <property type="entry name" value="Tetratricopeptide repeat domain"/>
    <property type="match status" value="1"/>
</dbReference>
<keyword evidence="2" id="KW-1185">Reference proteome</keyword>
<evidence type="ECO:0000313" key="1">
    <source>
        <dbReference type="EMBL" id="RSL32603.1"/>
    </source>
</evidence>
<organism evidence="1 2">
    <name type="scientific">Salibacterium salarium</name>
    <dbReference type="NCBI Taxonomy" id="284579"/>
    <lineage>
        <taxon>Bacteria</taxon>
        <taxon>Bacillati</taxon>
        <taxon>Bacillota</taxon>
        <taxon>Bacilli</taxon>
        <taxon>Bacillales</taxon>
        <taxon>Bacillaceae</taxon>
    </lineage>
</organism>
<name>A0A3R9P6Z2_9BACI</name>